<comment type="caution">
    <text evidence="6">The sequence shown here is derived from an EMBL/GenBank/DDBJ whole genome shotgun (WGS) entry which is preliminary data.</text>
</comment>
<dbReference type="RefSeq" id="WP_159822878.1">
    <property type="nucleotide sequence ID" value="NZ_CABWNB010000002.1"/>
</dbReference>
<keyword evidence="2" id="KW-0805">Transcription regulation</keyword>
<comment type="similarity">
    <text evidence="1">Belongs to the LysR transcriptional regulatory family.</text>
</comment>
<dbReference type="GO" id="GO:0005829">
    <property type="term" value="C:cytosol"/>
    <property type="evidence" value="ECO:0007669"/>
    <property type="project" value="TreeGrafter"/>
</dbReference>
<dbReference type="InterPro" id="IPR000847">
    <property type="entry name" value="LysR_HTH_N"/>
</dbReference>
<dbReference type="EMBL" id="JACHHI010000003">
    <property type="protein sequence ID" value="MBB6477884.1"/>
    <property type="molecule type" value="Genomic_DNA"/>
</dbReference>
<keyword evidence="7" id="KW-1185">Reference proteome</keyword>
<sequence>MELLHLQYFSEVAHWKSFTRASQSLHISQPSISKAIRALEERWGVQLFHRQGKTIALTDAGEVILPKVEEFLDQYYRLEADIVSPELRRQGKIVLGVAPMVGTIYLPELLRDFAAAYPYLAIELVERPTAVVEELLENGAVHCGFCIVPTINGDHETLLLPREEVHAFLHKDHPLASKEALTIEDLATTKLITFTNETTLYRSIIRNFQAREMRPQIAIQAYEWSLLAAFADANVGVTLLPEPLGRFVPQLYPNLVDRPLVDTDLAWRAALVWQDKRYAGTVVELFVEFFRMHQGLDTAASAAHKK</sequence>
<reference evidence="6 7" key="1">
    <citation type="submission" date="2020-08" db="EMBL/GenBank/DDBJ databases">
        <title>Genomic Encyclopedia of Type Strains, Phase IV (KMG-IV): sequencing the most valuable type-strain genomes for metagenomic binning, comparative biology and taxonomic classification.</title>
        <authorList>
            <person name="Goeker M."/>
        </authorList>
    </citation>
    <scope>NUCLEOTIDE SEQUENCE [LARGE SCALE GENOMIC DNA]</scope>
    <source>
        <strain evidence="6 7">DSM 21255</strain>
    </source>
</reference>
<dbReference type="SUPFAM" id="SSF53850">
    <property type="entry name" value="Periplasmic binding protein-like II"/>
    <property type="match status" value="1"/>
</dbReference>
<dbReference type="Pfam" id="PF00126">
    <property type="entry name" value="HTH_1"/>
    <property type="match status" value="1"/>
</dbReference>
<dbReference type="PRINTS" id="PR00039">
    <property type="entry name" value="HTHLYSR"/>
</dbReference>
<dbReference type="InterPro" id="IPR036388">
    <property type="entry name" value="WH-like_DNA-bd_sf"/>
</dbReference>
<feature type="domain" description="HTH lysR-type" evidence="5">
    <location>
        <begin position="1"/>
        <end position="58"/>
    </location>
</feature>
<evidence type="ECO:0000256" key="1">
    <source>
        <dbReference type="ARBA" id="ARBA00009437"/>
    </source>
</evidence>
<proteinExistence type="inferred from homology"/>
<accession>A0A841QZ21</accession>
<dbReference type="PANTHER" id="PTHR30419">
    <property type="entry name" value="HTH-TYPE TRANSCRIPTIONAL REGULATOR YBHD"/>
    <property type="match status" value="1"/>
</dbReference>
<dbReference type="GO" id="GO:0003677">
    <property type="term" value="F:DNA binding"/>
    <property type="evidence" value="ECO:0007669"/>
    <property type="project" value="UniProtKB-KW"/>
</dbReference>
<evidence type="ECO:0000256" key="3">
    <source>
        <dbReference type="ARBA" id="ARBA00023125"/>
    </source>
</evidence>
<dbReference type="Proteomes" id="UP000591941">
    <property type="component" value="Unassembled WGS sequence"/>
</dbReference>
<dbReference type="InterPro" id="IPR050950">
    <property type="entry name" value="HTH-type_LysR_regulators"/>
</dbReference>
<dbReference type="GO" id="GO:0003700">
    <property type="term" value="F:DNA-binding transcription factor activity"/>
    <property type="evidence" value="ECO:0007669"/>
    <property type="project" value="InterPro"/>
</dbReference>
<evidence type="ECO:0000256" key="4">
    <source>
        <dbReference type="ARBA" id="ARBA00023163"/>
    </source>
</evidence>
<dbReference type="SUPFAM" id="SSF46785">
    <property type="entry name" value="Winged helix' DNA-binding domain"/>
    <property type="match status" value="1"/>
</dbReference>
<name>A0A841QZ21_9FIRM</name>
<keyword evidence="4" id="KW-0804">Transcription</keyword>
<evidence type="ECO:0000259" key="5">
    <source>
        <dbReference type="PROSITE" id="PS50931"/>
    </source>
</evidence>
<evidence type="ECO:0000256" key="2">
    <source>
        <dbReference type="ARBA" id="ARBA00023015"/>
    </source>
</evidence>
<protein>
    <submittedName>
        <fullName evidence="6">DNA-binding transcriptional LysR family regulator</fullName>
    </submittedName>
</protein>
<dbReference type="Gene3D" id="3.40.190.290">
    <property type="match status" value="1"/>
</dbReference>
<dbReference type="AlphaFoldDB" id="A0A841QZ21"/>
<organism evidence="6 7">
    <name type="scientific">Negativicoccus succinicivorans</name>
    <dbReference type="NCBI Taxonomy" id="620903"/>
    <lineage>
        <taxon>Bacteria</taxon>
        <taxon>Bacillati</taxon>
        <taxon>Bacillota</taxon>
        <taxon>Negativicutes</taxon>
        <taxon>Veillonellales</taxon>
        <taxon>Veillonellaceae</taxon>
        <taxon>Negativicoccus</taxon>
    </lineage>
</organism>
<dbReference type="Gene3D" id="1.10.10.10">
    <property type="entry name" value="Winged helix-like DNA-binding domain superfamily/Winged helix DNA-binding domain"/>
    <property type="match status" value="1"/>
</dbReference>
<dbReference type="OrthoDB" id="1624015at2"/>
<dbReference type="GeneID" id="93486198"/>
<dbReference type="InterPro" id="IPR036390">
    <property type="entry name" value="WH_DNA-bd_sf"/>
</dbReference>
<gene>
    <name evidence="6" type="ORF">HNR45_000917</name>
</gene>
<dbReference type="InterPro" id="IPR005119">
    <property type="entry name" value="LysR_subst-bd"/>
</dbReference>
<evidence type="ECO:0000313" key="6">
    <source>
        <dbReference type="EMBL" id="MBB6477884.1"/>
    </source>
</evidence>
<evidence type="ECO:0000313" key="7">
    <source>
        <dbReference type="Proteomes" id="UP000591941"/>
    </source>
</evidence>
<dbReference type="Pfam" id="PF03466">
    <property type="entry name" value="LysR_substrate"/>
    <property type="match status" value="1"/>
</dbReference>
<dbReference type="PROSITE" id="PS50931">
    <property type="entry name" value="HTH_LYSR"/>
    <property type="match status" value="1"/>
</dbReference>
<keyword evidence="3 6" id="KW-0238">DNA-binding</keyword>
<dbReference type="FunFam" id="1.10.10.10:FF:000001">
    <property type="entry name" value="LysR family transcriptional regulator"/>
    <property type="match status" value="1"/>
</dbReference>
<dbReference type="PANTHER" id="PTHR30419:SF8">
    <property type="entry name" value="NITROGEN ASSIMILATION TRANSCRIPTIONAL ACTIVATOR-RELATED"/>
    <property type="match status" value="1"/>
</dbReference>